<evidence type="ECO:0000313" key="2">
    <source>
        <dbReference type="EMBL" id="QJA75968.1"/>
    </source>
</evidence>
<dbReference type="EMBL" id="MT141267">
    <property type="protein sequence ID" value="QJA57324.1"/>
    <property type="molecule type" value="Genomic_DNA"/>
</dbReference>
<organism evidence="1">
    <name type="scientific">viral metagenome</name>
    <dbReference type="NCBI Taxonomy" id="1070528"/>
    <lineage>
        <taxon>unclassified sequences</taxon>
        <taxon>metagenomes</taxon>
        <taxon>organismal metagenomes</taxon>
    </lineage>
</organism>
<accession>A0A6M3IIW8</accession>
<dbReference type="EMBL" id="MT142196">
    <property type="protein sequence ID" value="QJA75968.1"/>
    <property type="molecule type" value="Genomic_DNA"/>
</dbReference>
<protein>
    <submittedName>
        <fullName evidence="1">Uncharacterized protein</fullName>
    </submittedName>
</protein>
<name>A0A6M3IIW8_9ZZZZ</name>
<gene>
    <name evidence="2" type="ORF">MM415A01638_0007</name>
    <name evidence="1" type="ORF">MM415B01660_0009</name>
</gene>
<evidence type="ECO:0000313" key="1">
    <source>
        <dbReference type="EMBL" id="QJA57324.1"/>
    </source>
</evidence>
<reference evidence="1" key="1">
    <citation type="submission" date="2020-03" db="EMBL/GenBank/DDBJ databases">
        <title>The deep terrestrial virosphere.</title>
        <authorList>
            <person name="Holmfeldt K."/>
            <person name="Nilsson E."/>
            <person name="Simone D."/>
            <person name="Lopez-Fernandez M."/>
            <person name="Wu X."/>
            <person name="de Brujin I."/>
            <person name="Lundin D."/>
            <person name="Andersson A."/>
            <person name="Bertilsson S."/>
            <person name="Dopson M."/>
        </authorList>
    </citation>
    <scope>NUCLEOTIDE SEQUENCE</scope>
    <source>
        <strain evidence="2">MM415A01638</strain>
        <strain evidence="1">MM415B01660</strain>
    </source>
</reference>
<proteinExistence type="predicted"/>
<dbReference type="AlphaFoldDB" id="A0A6M3IIW8"/>
<sequence length="519" mass="58601">MVDFDDIFRDTRETSISGEAIYDSFPDERGARDITDAFDDTFALARGEMLESMDPDDVTSVFEKLNPRFYEQYQIDRENLTMLFIEHMYGEKSSNIVYSAKDINEYLINMSKESIHGKILVDELLETFMSLPFTENPRTMSVTREMLMPALIGLGKVKAPEKIIPKFKGLFDVSLDTIEADLFIGDLSTKELLTKKDLEEVNNMIFKRDAIAVARSKINDFLEELFMDIEEDVNKRYGLAVRYNKLLQSIKENIDNIAMNIGRGRHEDVKGMLTFLKETGYAQKHSIESVERVLAEFNQFLTSTESEIRMISVEVDLLLNDLNEYMLNKSFATFKLDSDVISKMLKLSVEIETIMKGANNLTNKSFGLSGSTEFGGGEIGSASGGFILSLISNNLFIIDSDLKEFINFVNTIGDFGKDLDPALKKIVSLYSGSKIGGPRSAVVNKKETYYQSESKVSGNTITHKFFIGKELTDNLRSLGANEGIIREIRSVVSNEIFGRLGLDDQISDFVYAKIMNKLI</sequence>